<keyword evidence="3" id="KW-1185">Reference proteome</keyword>
<feature type="compositionally biased region" description="Gly residues" evidence="1">
    <location>
        <begin position="8"/>
        <end position="19"/>
    </location>
</feature>
<dbReference type="EnsemblPlants" id="AET6Gv21008900.1">
    <property type="protein sequence ID" value="AET6Gv21008900.1"/>
    <property type="gene ID" value="AET6Gv21008900"/>
</dbReference>
<dbReference type="Gramene" id="AET6Gv21008900.1">
    <property type="protein sequence ID" value="AET6Gv21008900.1"/>
    <property type="gene ID" value="AET6Gv21008900"/>
</dbReference>
<reference evidence="2" key="3">
    <citation type="journal article" date="2017" name="Nature">
        <title>Genome sequence of the progenitor of the wheat D genome Aegilops tauschii.</title>
        <authorList>
            <person name="Luo M.C."/>
            <person name="Gu Y.Q."/>
            <person name="Puiu D."/>
            <person name="Wang H."/>
            <person name="Twardziok S.O."/>
            <person name="Deal K.R."/>
            <person name="Huo N."/>
            <person name="Zhu T."/>
            <person name="Wang L."/>
            <person name="Wang Y."/>
            <person name="McGuire P.E."/>
            <person name="Liu S."/>
            <person name="Long H."/>
            <person name="Ramasamy R.K."/>
            <person name="Rodriguez J.C."/>
            <person name="Van S.L."/>
            <person name="Yuan L."/>
            <person name="Wang Z."/>
            <person name="Xia Z."/>
            <person name="Xiao L."/>
            <person name="Anderson O.D."/>
            <person name="Ouyang S."/>
            <person name="Liang Y."/>
            <person name="Zimin A.V."/>
            <person name="Pertea G."/>
            <person name="Qi P."/>
            <person name="Bennetzen J.L."/>
            <person name="Dai X."/>
            <person name="Dawson M.W."/>
            <person name="Muller H.G."/>
            <person name="Kugler K."/>
            <person name="Rivarola-Duarte L."/>
            <person name="Spannagl M."/>
            <person name="Mayer K.F.X."/>
            <person name="Lu F.H."/>
            <person name="Bevan M.W."/>
            <person name="Leroy P."/>
            <person name="Li P."/>
            <person name="You F.M."/>
            <person name="Sun Q."/>
            <person name="Liu Z."/>
            <person name="Lyons E."/>
            <person name="Wicker T."/>
            <person name="Salzberg S.L."/>
            <person name="Devos K.M."/>
            <person name="Dvorak J."/>
        </authorList>
    </citation>
    <scope>NUCLEOTIDE SEQUENCE [LARGE SCALE GENOMIC DNA]</scope>
    <source>
        <strain evidence="2">cv. AL8/78</strain>
    </source>
</reference>
<protein>
    <submittedName>
        <fullName evidence="2">Uncharacterized protein</fullName>
    </submittedName>
</protein>
<reference evidence="3" key="2">
    <citation type="journal article" date="2017" name="Nat. Plants">
        <title>The Aegilops tauschii genome reveals multiple impacts of transposons.</title>
        <authorList>
            <person name="Zhao G."/>
            <person name="Zou C."/>
            <person name="Li K."/>
            <person name="Wang K."/>
            <person name="Li T."/>
            <person name="Gao L."/>
            <person name="Zhang X."/>
            <person name="Wang H."/>
            <person name="Yang Z."/>
            <person name="Liu X."/>
            <person name="Jiang W."/>
            <person name="Mao L."/>
            <person name="Kong X."/>
            <person name="Jiao Y."/>
            <person name="Jia J."/>
        </authorList>
    </citation>
    <scope>NUCLEOTIDE SEQUENCE [LARGE SCALE GENOMIC DNA]</scope>
    <source>
        <strain evidence="3">cv. AL8/78</strain>
    </source>
</reference>
<dbReference type="Proteomes" id="UP000015105">
    <property type="component" value="Chromosome 6D"/>
</dbReference>
<reference evidence="2" key="4">
    <citation type="submission" date="2019-03" db="UniProtKB">
        <authorList>
            <consortium name="EnsemblPlants"/>
        </authorList>
    </citation>
    <scope>IDENTIFICATION</scope>
</reference>
<feature type="region of interest" description="Disordered" evidence="1">
    <location>
        <begin position="1"/>
        <end position="25"/>
    </location>
</feature>
<organism evidence="2 3">
    <name type="scientific">Aegilops tauschii subsp. strangulata</name>
    <name type="common">Goatgrass</name>
    <dbReference type="NCBI Taxonomy" id="200361"/>
    <lineage>
        <taxon>Eukaryota</taxon>
        <taxon>Viridiplantae</taxon>
        <taxon>Streptophyta</taxon>
        <taxon>Embryophyta</taxon>
        <taxon>Tracheophyta</taxon>
        <taxon>Spermatophyta</taxon>
        <taxon>Magnoliopsida</taxon>
        <taxon>Liliopsida</taxon>
        <taxon>Poales</taxon>
        <taxon>Poaceae</taxon>
        <taxon>BOP clade</taxon>
        <taxon>Pooideae</taxon>
        <taxon>Triticodae</taxon>
        <taxon>Triticeae</taxon>
        <taxon>Triticinae</taxon>
        <taxon>Aegilops</taxon>
    </lineage>
</organism>
<dbReference type="AlphaFoldDB" id="A0A453Q7T0"/>
<evidence type="ECO:0000313" key="2">
    <source>
        <dbReference type="EnsemblPlants" id="AET6Gv21008900.1"/>
    </source>
</evidence>
<accession>A0A453Q7T0</accession>
<evidence type="ECO:0000256" key="1">
    <source>
        <dbReference type="SAM" id="MobiDB-lite"/>
    </source>
</evidence>
<sequence length="69" mass="7184">GHGRAAGHGRGAPDGAGGARRGHVVVQQQRPLARALVRRRHHGRAGAADGLTTPVWLASPVIDRAGYIH</sequence>
<reference evidence="2" key="5">
    <citation type="journal article" date="2021" name="G3 (Bethesda)">
        <title>Aegilops tauschii genome assembly Aet v5.0 features greater sequence contiguity and improved annotation.</title>
        <authorList>
            <person name="Wang L."/>
            <person name="Zhu T."/>
            <person name="Rodriguez J.C."/>
            <person name="Deal K.R."/>
            <person name="Dubcovsky J."/>
            <person name="McGuire P.E."/>
            <person name="Lux T."/>
            <person name="Spannagl M."/>
            <person name="Mayer K.F.X."/>
            <person name="Baldrich P."/>
            <person name="Meyers B.C."/>
            <person name="Huo N."/>
            <person name="Gu Y.Q."/>
            <person name="Zhou H."/>
            <person name="Devos K.M."/>
            <person name="Bennetzen J.L."/>
            <person name="Unver T."/>
            <person name="Budak H."/>
            <person name="Gulick P.J."/>
            <person name="Galiba G."/>
            <person name="Kalapos B."/>
            <person name="Nelson D.R."/>
            <person name="Li P."/>
            <person name="You F.M."/>
            <person name="Luo M.C."/>
            <person name="Dvorak J."/>
        </authorList>
    </citation>
    <scope>NUCLEOTIDE SEQUENCE [LARGE SCALE GENOMIC DNA]</scope>
    <source>
        <strain evidence="2">cv. AL8/78</strain>
    </source>
</reference>
<proteinExistence type="predicted"/>
<evidence type="ECO:0000313" key="3">
    <source>
        <dbReference type="Proteomes" id="UP000015105"/>
    </source>
</evidence>
<name>A0A453Q7T0_AEGTS</name>
<reference evidence="3" key="1">
    <citation type="journal article" date="2014" name="Science">
        <title>Ancient hybridizations among the ancestral genomes of bread wheat.</title>
        <authorList>
            <consortium name="International Wheat Genome Sequencing Consortium,"/>
            <person name="Marcussen T."/>
            <person name="Sandve S.R."/>
            <person name="Heier L."/>
            <person name="Spannagl M."/>
            <person name="Pfeifer M."/>
            <person name="Jakobsen K.S."/>
            <person name="Wulff B.B."/>
            <person name="Steuernagel B."/>
            <person name="Mayer K.F."/>
            <person name="Olsen O.A."/>
        </authorList>
    </citation>
    <scope>NUCLEOTIDE SEQUENCE [LARGE SCALE GENOMIC DNA]</scope>
    <source>
        <strain evidence="3">cv. AL8/78</strain>
    </source>
</reference>